<dbReference type="Proteomes" id="UP000805649">
    <property type="component" value="Unassembled WGS sequence"/>
</dbReference>
<evidence type="ECO:0000313" key="1">
    <source>
        <dbReference type="EMBL" id="KAL0930072.1"/>
    </source>
</evidence>
<dbReference type="EMBL" id="VUJX02000012">
    <property type="protein sequence ID" value="KAL0930072.1"/>
    <property type="molecule type" value="Genomic_DNA"/>
</dbReference>
<proteinExistence type="predicted"/>
<reference evidence="1 2" key="1">
    <citation type="journal article" date="2020" name="Phytopathology">
        <title>Genome Sequence Resources of Colletotrichum truncatum, C. plurivorum, C. musicola, and C. sojae: Four Species Pathogenic to Soybean (Glycine max).</title>
        <authorList>
            <person name="Rogerio F."/>
            <person name="Boufleur T.R."/>
            <person name="Ciampi-Guillardi M."/>
            <person name="Sukno S.A."/>
            <person name="Thon M.R."/>
            <person name="Massola Junior N.S."/>
            <person name="Baroncelli R."/>
        </authorList>
    </citation>
    <scope>NUCLEOTIDE SEQUENCE [LARGE SCALE GENOMIC DNA]</scope>
    <source>
        <strain evidence="1 2">CMES1059</strain>
    </source>
</reference>
<organism evidence="1 2">
    <name type="scientific">Colletotrichum truncatum</name>
    <name type="common">Anthracnose fungus</name>
    <name type="synonym">Colletotrichum capsici</name>
    <dbReference type="NCBI Taxonomy" id="5467"/>
    <lineage>
        <taxon>Eukaryota</taxon>
        <taxon>Fungi</taxon>
        <taxon>Dikarya</taxon>
        <taxon>Ascomycota</taxon>
        <taxon>Pezizomycotina</taxon>
        <taxon>Sordariomycetes</taxon>
        <taxon>Hypocreomycetidae</taxon>
        <taxon>Glomerellales</taxon>
        <taxon>Glomerellaceae</taxon>
        <taxon>Colletotrichum</taxon>
        <taxon>Colletotrichum truncatum species complex</taxon>
    </lineage>
</organism>
<accession>A0ACC3YE49</accession>
<sequence>MRLLIISALALVASPSTATVISRSDYGYWDFSGSATFPVSGYTSYSVDVIYHNSQLDAPIEVTCSYLYNPRDKTETASCSDSSFTYDFGNVRLGQANTIANVTLSQTVELLGSSVTIRGTKEFDFDFSGGAGFTGKAAGIIKAQTETA</sequence>
<protein>
    <submittedName>
        <fullName evidence="1">Uncharacterized protein</fullName>
    </submittedName>
</protein>
<name>A0ACC3YE49_COLTU</name>
<gene>
    <name evidence="1" type="ORF">CTRU02_214892</name>
</gene>
<evidence type="ECO:0000313" key="2">
    <source>
        <dbReference type="Proteomes" id="UP000805649"/>
    </source>
</evidence>
<keyword evidence="2" id="KW-1185">Reference proteome</keyword>
<comment type="caution">
    <text evidence="1">The sequence shown here is derived from an EMBL/GenBank/DDBJ whole genome shotgun (WGS) entry which is preliminary data.</text>
</comment>